<dbReference type="InterPro" id="IPR036034">
    <property type="entry name" value="PDZ_sf"/>
</dbReference>
<dbReference type="Pfam" id="PF18294">
    <property type="entry name" value="Pept_S41_N"/>
    <property type="match status" value="1"/>
</dbReference>
<dbReference type="PROSITE" id="PS51257">
    <property type="entry name" value="PROKAR_LIPOPROTEIN"/>
    <property type="match status" value="1"/>
</dbReference>
<dbReference type="SUPFAM" id="SSF52096">
    <property type="entry name" value="ClpP/crotonase"/>
    <property type="match status" value="1"/>
</dbReference>
<dbReference type="EMBL" id="PRDL01000001">
    <property type="protein sequence ID" value="MBE8717260.1"/>
    <property type="molecule type" value="Genomic_DNA"/>
</dbReference>
<evidence type="ECO:0000259" key="2">
    <source>
        <dbReference type="Pfam" id="PF03572"/>
    </source>
</evidence>
<feature type="region of interest" description="Disordered" evidence="1">
    <location>
        <begin position="37"/>
        <end position="57"/>
    </location>
</feature>
<dbReference type="Pfam" id="PF03572">
    <property type="entry name" value="Peptidase_S41"/>
    <property type="match status" value="1"/>
</dbReference>
<organism evidence="4 5">
    <name type="scientific">Cellvibrio polysaccharolyticus</name>
    <dbReference type="NCBI Taxonomy" id="2082724"/>
    <lineage>
        <taxon>Bacteria</taxon>
        <taxon>Pseudomonadati</taxon>
        <taxon>Pseudomonadota</taxon>
        <taxon>Gammaproteobacteria</taxon>
        <taxon>Cellvibrionales</taxon>
        <taxon>Cellvibrionaceae</taxon>
        <taxon>Cellvibrio</taxon>
    </lineage>
</organism>
<feature type="domain" description="Peptidase S41 N-terminal" evidence="3">
    <location>
        <begin position="125"/>
        <end position="165"/>
    </location>
</feature>
<keyword evidence="5" id="KW-1185">Reference proteome</keyword>
<dbReference type="Proteomes" id="UP000652567">
    <property type="component" value="Unassembled WGS sequence"/>
</dbReference>
<evidence type="ECO:0000259" key="3">
    <source>
        <dbReference type="Pfam" id="PF18294"/>
    </source>
</evidence>
<evidence type="ECO:0000256" key="1">
    <source>
        <dbReference type="SAM" id="MobiDB-lite"/>
    </source>
</evidence>
<dbReference type="PANTHER" id="PTHR32060">
    <property type="entry name" value="TAIL-SPECIFIC PROTEASE"/>
    <property type="match status" value="1"/>
</dbReference>
<name>A0A928V4W4_9GAMM</name>
<evidence type="ECO:0000313" key="4">
    <source>
        <dbReference type="EMBL" id="MBE8717260.1"/>
    </source>
</evidence>
<dbReference type="InterPro" id="IPR041613">
    <property type="entry name" value="Pept_S41_N"/>
</dbReference>
<dbReference type="PANTHER" id="PTHR32060:SF30">
    <property type="entry name" value="CARBOXY-TERMINAL PROCESSING PROTEASE CTPA"/>
    <property type="match status" value="1"/>
</dbReference>
<dbReference type="GO" id="GO:0007165">
    <property type="term" value="P:signal transduction"/>
    <property type="evidence" value="ECO:0007669"/>
    <property type="project" value="TreeGrafter"/>
</dbReference>
<proteinExistence type="predicted"/>
<dbReference type="Gene3D" id="3.90.226.10">
    <property type="entry name" value="2-enoyl-CoA Hydratase, Chain A, domain 1"/>
    <property type="match status" value="1"/>
</dbReference>
<gene>
    <name evidence="4" type="ORF">C4F51_08680</name>
</gene>
<feature type="domain" description="Tail specific protease" evidence="2">
    <location>
        <begin position="303"/>
        <end position="451"/>
    </location>
</feature>
<dbReference type="Gene3D" id="2.30.42.10">
    <property type="match status" value="1"/>
</dbReference>
<dbReference type="InterPro" id="IPR029045">
    <property type="entry name" value="ClpP/crotonase-like_dom_sf"/>
</dbReference>
<dbReference type="InterPro" id="IPR005151">
    <property type="entry name" value="Tail-specific_protease"/>
</dbReference>
<comment type="caution">
    <text evidence="4">The sequence shown here is derived from an EMBL/GenBank/DDBJ whole genome shotgun (WGS) entry which is preliminary data.</text>
</comment>
<dbReference type="GO" id="GO:0004175">
    <property type="term" value="F:endopeptidase activity"/>
    <property type="evidence" value="ECO:0007669"/>
    <property type="project" value="TreeGrafter"/>
</dbReference>
<dbReference type="AlphaFoldDB" id="A0A928V4W4"/>
<dbReference type="GO" id="GO:0006508">
    <property type="term" value="P:proteolysis"/>
    <property type="evidence" value="ECO:0007669"/>
    <property type="project" value="InterPro"/>
</dbReference>
<reference evidence="4" key="1">
    <citation type="submission" date="2018-07" db="EMBL/GenBank/DDBJ databases">
        <title>Genome assembly of strain Ka43.</title>
        <authorList>
            <person name="Kukolya J."/>
            <person name="Nagy I."/>
            <person name="Horvath B."/>
            <person name="Toth A."/>
        </authorList>
    </citation>
    <scope>NUCLEOTIDE SEQUENCE</scope>
    <source>
        <strain evidence="4">KB43</strain>
    </source>
</reference>
<dbReference type="Gene3D" id="3.30.750.170">
    <property type="match status" value="1"/>
</dbReference>
<dbReference type="GO" id="GO:0008236">
    <property type="term" value="F:serine-type peptidase activity"/>
    <property type="evidence" value="ECO:0007669"/>
    <property type="project" value="InterPro"/>
</dbReference>
<dbReference type="SUPFAM" id="SSF50156">
    <property type="entry name" value="PDZ domain-like"/>
    <property type="match status" value="1"/>
</dbReference>
<dbReference type="GO" id="GO:0030288">
    <property type="term" value="C:outer membrane-bounded periplasmic space"/>
    <property type="evidence" value="ECO:0007669"/>
    <property type="project" value="TreeGrafter"/>
</dbReference>
<sequence length="578" mass="62258">MAVLAKESFMNHFSSSRLAASMLVIAAFLTACGGGGGGNSGSDRPATTAQSSSSANNVVSSSSSSLSSASSFSSSSSTPADPQVWQAGVFHSESHYADKCAAPRTGVNPVTGNAYRDSQGSYIDENNFLRAVSHDLYLWYNEIEDVNPAAYSNVETYFQQLKTAELTPGGNEKDKFHWSQPTDVLQSNTEQGVIYGYGISWENDRGDMVVALVEPYSVAFNAGITRGMKLQRVDDIALATLSSTEVSRLMTALYPSQRDASHVFRFETLDNQLKTITLTASDNDLYAVHEARLHQVAGSRTLYGYLLFNTHHAHAEYELMESIKWLKERNIDKLILDVRYNGGGYLDIASQLSYMISGVFSEGKVFEKMIFNDKHTAINPVTGEALVPVGFHKTTLGFSVEPGIALPTLDLSEVTIITGAGTCSASESIINALAGAGVRVTLIGDTTCGKPYGAYMIDNCGTSYFTTQFRGENSKGFGDYSDGFIPTNSIFLPSQAHIKGCKVADDFSESLGSFDESRLNAALYYDVFRNCPPVASAARASKGPVGSPVSLPGRQDALISDLVRSAPGLNDKLARHPQ</sequence>
<accession>A0A928V4W4</accession>
<evidence type="ECO:0000313" key="5">
    <source>
        <dbReference type="Proteomes" id="UP000652567"/>
    </source>
</evidence>
<protein>
    <submittedName>
        <fullName evidence="4">Peptidase</fullName>
    </submittedName>
</protein>